<protein>
    <recommendedName>
        <fullName evidence="6">Mutator family transposase</fullName>
    </recommendedName>
</protein>
<keyword evidence="3 6" id="KW-0815">Transposition</keyword>
<evidence type="ECO:0000256" key="1">
    <source>
        <dbReference type="ARBA" id="ARBA00002190"/>
    </source>
</evidence>
<accession>A0A2M7S5Z1</accession>
<dbReference type="GO" id="GO:0004803">
    <property type="term" value="F:transposase activity"/>
    <property type="evidence" value="ECO:0007669"/>
    <property type="project" value="UniProtKB-UniRule"/>
</dbReference>
<name>A0A2M7S5Z1_9BACT</name>
<dbReference type="EMBL" id="PFMR01000308">
    <property type="protein sequence ID" value="PIZ14743.1"/>
    <property type="molecule type" value="Genomic_DNA"/>
</dbReference>
<evidence type="ECO:0000256" key="6">
    <source>
        <dbReference type="RuleBase" id="RU365089"/>
    </source>
</evidence>
<dbReference type="PANTHER" id="PTHR33217">
    <property type="entry name" value="TRANSPOSASE FOR INSERTION SEQUENCE ELEMENT IS1081"/>
    <property type="match status" value="1"/>
</dbReference>
<keyword evidence="6" id="KW-0814">Transposable element</keyword>
<comment type="similarity">
    <text evidence="2 6">Belongs to the transposase mutator family.</text>
</comment>
<keyword evidence="5 6" id="KW-0233">DNA recombination</keyword>
<evidence type="ECO:0000256" key="3">
    <source>
        <dbReference type="ARBA" id="ARBA00022578"/>
    </source>
</evidence>
<dbReference type="GO" id="GO:0003677">
    <property type="term" value="F:DNA binding"/>
    <property type="evidence" value="ECO:0007669"/>
    <property type="project" value="UniProtKB-UniRule"/>
</dbReference>
<dbReference type="Proteomes" id="UP000229307">
    <property type="component" value="Unassembled WGS sequence"/>
</dbReference>
<sequence length="424" mass="50207">MWIRQWVHSLWLPTTKGDVPMIELNFKANSTTEWRECTQMMRTMFWDEFEKRRQVDVRQMIQEQINEEFKMQIGASWHEKGSSLRQDDRNGFRQRSFEVMNGCIPSFTIPRARKIKIHYSAFGLWERVQPKVLDAMLKTYLYSRGSGSAQEIIEAFGQSRFSRSFLQKLVRRFEGSLKEYRIKKIDKFWPYIFIDGMEITFYDGLELKKRVVLIALGMNHDKQKEILGWVTVRSEHETAIRSLLLHLKEKGLKTPDLFITDDSKGITAALKLEYPHVKRQLCAFHKIKNINDHLNDLSHRKGMTRQAGDIYRLSSSRHEAIERLGAFIKDWRSLEPEAVRLFKQGFERTLTYFDFPKDDWKSIYTSNAIEQQIGKLRDWVRRFSYFRGQTNLDLALYSYVHMKSGEGLPSIHGQDHRSVLHTFC</sequence>
<reference evidence="8" key="1">
    <citation type="submission" date="2017-09" db="EMBL/GenBank/DDBJ databases">
        <title>Depth-based differentiation of microbial function through sediment-hosted aquifers and enrichment of novel symbionts in the deep terrestrial subsurface.</title>
        <authorList>
            <person name="Probst A.J."/>
            <person name="Ladd B."/>
            <person name="Jarett J.K."/>
            <person name="Geller-Mcgrath D.E."/>
            <person name="Sieber C.M.K."/>
            <person name="Emerson J.B."/>
            <person name="Anantharaman K."/>
            <person name="Thomas B.C."/>
            <person name="Malmstrom R."/>
            <person name="Stieglmeier M."/>
            <person name="Klingl A."/>
            <person name="Woyke T."/>
            <person name="Ryan C.M."/>
            <person name="Banfield J.F."/>
        </authorList>
    </citation>
    <scope>NUCLEOTIDE SEQUENCE [LARGE SCALE GENOMIC DNA]</scope>
</reference>
<keyword evidence="4 6" id="KW-0238">DNA-binding</keyword>
<evidence type="ECO:0000313" key="8">
    <source>
        <dbReference type="Proteomes" id="UP000229307"/>
    </source>
</evidence>
<dbReference type="PANTHER" id="PTHR33217:SF7">
    <property type="entry name" value="TRANSPOSASE FOR INSERTION SEQUENCE ELEMENT IS1081"/>
    <property type="match status" value="1"/>
</dbReference>
<comment type="caution">
    <text evidence="7">The sequence shown here is derived from an EMBL/GenBank/DDBJ whole genome shotgun (WGS) entry which is preliminary data.</text>
</comment>
<gene>
    <name evidence="7" type="ORF">COY52_11155</name>
</gene>
<dbReference type="GO" id="GO:0006313">
    <property type="term" value="P:DNA transposition"/>
    <property type="evidence" value="ECO:0007669"/>
    <property type="project" value="UniProtKB-UniRule"/>
</dbReference>
<organism evidence="7 8">
    <name type="scientific">Candidatus Desantisbacteria bacterium CG_4_10_14_0_8_um_filter_48_22</name>
    <dbReference type="NCBI Taxonomy" id="1974543"/>
    <lineage>
        <taxon>Bacteria</taxon>
        <taxon>Candidatus Desantisiibacteriota</taxon>
    </lineage>
</organism>
<dbReference type="Pfam" id="PF00872">
    <property type="entry name" value="Transposase_mut"/>
    <property type="match status" value="1"/>
</dbReference>
<evidence type="ECO:0000313" key="7">
    <source>
        <dbReference type="EMBL" id="PIZ14743.1"/>
    </source>
</evidence>
<evidence type="ECO:0000256" key="5">
    <source>
        <dbReference type="ARBA" id="ARBA00023172"/>
    </source>
</evidence>
<comment type="function">
    <text evidence="1 6">Required for the transposition of the insertion element.</text>
</comment>
<dbReference type="InterPro" id="IPR001207">
    <property type="entry name" value="Transposase_mutator"/>
</dbReference>
<evidence type="ECO:0000256" key="2">
    <source>
        <dbReference type="ARBA" id="ARBA00010961"/>
    </source>
</evidence>
<dbReference type="AlphaFoldDB" id="A0A2M7S5Z1"/>
<proteinExistence type="inferred from homology"/>
<evidence type="ECO:0000256" key="4">
    <source>
        <dbReference type="ARBA" id="ARBA00023125"/>
    </source>
</evidence>